<feature type="transmembrane region" description="Helical" evidence="6">
    <location>
        <begin position="309"/>
        <end position="330"/>
    </location>
</feature>
<evidence type="ECO:0000256" key="5">
    <source>
        <dbReference type="ARBA" id="ARBA00023136"/>
    </source>
</evidence>
<dbReference type="SUPFAM" id="SSF103473">
    <property type="entry name" value="MFS general substrate transporter"/>
    <property type="match status" value="1"/>
</dbReference>
<evidence type="ECO:0000256" key="3">
    <source>
        <dbReference type="ARBA" id="ARBA00022692"/>
    </source>
</evidence>
<dbReference type="InterPro" id="IPR036259">
    <property type="entry name" value="MFS_trans_sf"/>
</dbReference>
<dbReference type="Pfam" id="PF07690">
    <property type="entry name" value="MFS_1"/>
    <property type="match status" value="1"/>
</dbReference>
<protein>
    <submittedName>
        <fullName evidence="7">Putative MFS family arabinose efflux permease</fullName>
    </submittedName>
</protein>
<feature type="transmembrane region" description="Helical" evidence="6">
    <location>
        <begin position="57"/>
        <end position="77"/>
    </location>
</feature>
<dbReference type="RefSeq" id="WP_179534176.1">
    <property type="nucleotide sequence ID" value="NZ_JACBYW010000001.1"/>
</dbReference>
<keyword evidence="3 6" id="KW-0812">Transmembrane</keyword>
<reference evidence="7 8" key="1">
    <citation type="submission" date="2020-07" db="EMBL/GenBank/DDBJ databases">
        <title>Genomic Encyclopedia of Type Strains, Phase III (KMG-III): the genomes of soil and plant-associated and newly described type strains.</title>
        <authorList>
            <person name="Whitman W."/>
        </authorList>
    </citation>
    <scope>NUCLEOTIDE SEQUENCE [LARGE SCALE GENOMIC DNA]</scope>
    <source>
        <strain evidence="7 8">CECT 8576</strain>
    </source>
</reference>
<dbReference type="Proteomes" id="UP000548304">
    <property type="component" value="Unassembled WGS sequence"/>
</dbReference>
<dbReference type="GO" id="GO:0005886">
    <property type="term" value="C:plasma membrane"/>
    <property type="evidence" value="ECO:0007669"/>
    <property type="project" value="UniProtKB-SubCell"/>
</dbReference>
<evidence type="ECO:0000256" key="4">
    <source>
        <dbReference type="ARBA" id="ARBA00022989"/>
    </source>
</evidence>
<dbReference type="PANTHER" id="PTHR43124">
    <property type="entry name" value="PURINE EFFLUX PUMP PBUE"/>
    <property type="match status" value="1"/>
</dbReference>
<feature type="transmembrane region" description="Helical" evidence="6">
    <location>
        <begin position="113"/>
        <end position="138"/>
    </location>
</feature>
<keyword evidence="5 6" id="KW-0472">Membrane</keyword>
<comment type="caution">
    <text evidence="7">The sequence shown here is derived from an EMBL/GenBank/DDBJ whole genome shotgun (WGS) entry which is preliminary data.</text>
</comment>
<dbReference type="Gene3D" id="1.20.1250.20">
    <property type="entry name" value="MFS general substrate transporter like domains"/>
    <property type="match status" value="1"/>
</dbReference>
<accession>A0A852YVV3</accession>
<dbReference type="InterPro" id="IPR050189">
    <property type="entry name" value="MFS_Efflux_Transporters"/>
</dbReference>
<feature type="transmembrane region" description="Helical" evidence="6">
    <location>
        <begin position="259"/>
        <end position="278"/>
    </location>
</feature>
<evidence type="ECO:0000313" key="8">
    <source>
        <dbReference type="Proteomes" id="UP000548304"/>
    </source>
</evidence>
<comment type="subcellular location">
    <subcellularLocation>
        <location evidence="1">Cell membrane</location>
        <topology evidence="1">Multi-pass membrane protein</topology>
    </subcellularLocation>
</comment>
<feature type="transmembrane region" description="Helical" evidence="6">
    <location>
        <begin position="145"/>
        <end position="166"/>
    </location>
</feature>
<evidence type="ECO:0000256" key="6">
    <source>
        <dbReference type="SAM" id="Phobius"/>
    </source>
</evidence>
<feature type="transmembrane region" description="Helical" evidence="6">
    <location>
        <begin position="370"/>
        <end position="392"/>
    </location>
</feature>
<dbReference type="PANTHER" id="PTHR43124:SF10">
    <property type="entry name" value="PURINE EFFLUX PUMP PBUE"/>
    <property type="match status" value="1"/>
</dbReference>
<dbReference type="GO" id="GO:0022857">
    <property type="term" value="F:transmembrane transporter activity"/>
    <property type="evidence" value="ECO:0007669"/>
    <property type="project" value="InterPro"/>
</dbReference>
<feature type="transmembrane region" description="Helical" evidence="6">
    <location>
        <begin position="20"/>
        <end position="45"/>
    </location>
</feature>
<evidence type="ECO:0000256" key="1">
    <source>
        <dbReference type="ARBA" id="ARBA00004651"/>
    </source>
</evidence>
<keyword evidence="2" id="KW-1003">Cell membrane</keyword>
<keyword evidence="4 6" id="KW-1133">Transmembrane helix</keyword>
<evidence type="ECO:0000313" key="7">
    <source>
        <dbReference type="EMBL" id="NYH77689.1"/>
    </source>
</evidence>
<dbReference type="EMBL" id="JACBYW010000001">
    <property type="protein sequence ID" value="NYH77689.1"/>
    <property type="molecule type" value="Genomic_DNA"/>
</dbReference>
<gene>
    <name evidence="7" type="ORF">FHR84_001003</name>
</gene>
<proteinExistence type="predicted"/>
<feature type="transmembrane region" description="Helical" evidence="6">
    <location>
        <begin position="285"/>
        <end position="303"/>
    </location>
</feature>
<dbReference type="InterPro" id="IPR011701">
    <property type="entry name" value="MFS"/>
</dbReference>
<sequence length="410" mass="41513">MTARTESFTAVEKGRVTARFASLTTVSLVATAAVQLVPFVSPVIMSSLREELGVSPVAASTLVTAMLLCSAVTPTLFVGRAARPRRYRLAGSGLALACVGFGSAAFAPNFVTVVIATVLAAVCAGATNAAGSAAVAAFDDGERAAGVVSAGANLLAAVLLGVLTFLDSGLLPVFGALAVFNGCCALLTWWLPDAPGTAEDDGARTSVRRGGLASSGLRASGVVLTCCAFLWGVTQDVLLSLSGDIGIGRTGIGGNTFEVVLSVARVASIVGIVLAALAGSRVRRVPALVAVFLVDAAMQLVVFTTGSPLWFAVSLVCWNVAYTVGLIYVFALGASLDVAGRWVVMVTSGWMLGTSLAPVVGRVLAERLGFVALGGFVSACCVAVLIVLCVIARRAARQQAGQAVASREGG</sequence>
<feature type="transmembrane region" description="Helical" evidence="6">
    <location>
        <begin position="89"/>
        <end position="107"/>
    </location>
</feature>
<feature type="transmembrane region" description="Helical" evidence="6">
    <location>
        <begin position="342"/>
        <end position="364"/>
    </location>
</feature>
<feature type="transmembrane region" description="Helical" evidence="6">
    <location>
        <begin position="212"/>
        <end position="233"/>
    </location>
</feature>
<evidence type="ECO:0000256" key="2">
    <source>
        <dbReference type="ARBA" id="ARBA00022475"/>
    </source>
</evidence>
<organism evidence="7 8">
    <name type="scientific">Actinopolyspora biskrensis</name>
    <dbReference type="NCBI Taxonomy" id="1470178"/>
    <lineage>
        <taxon>Bacteria</taxon>
        <taxon>Bacillati</taxon>
        <taxon>Actinomycetota</taxon>
        <taxon>Actinomycetes</taxon>
        <taxon>Actinopolysporales</taxon>
        <taxon>Actinopolysporaceae</taxon>
        <taxon>Actinopolyspora</taxon>
    </lineage>
</organism>
<name>A0A852YVV3_9ACTN</name>
<keyword evidence="8" id="KW-1185">Reference proteome</keyword>
<dbReference type="AlphaFoldDB" id="A0A852YVV3"/>
<feature type="transmembrane region" description="Helical" evidence="6">
    <location>
        <begin position="172"/>
        <end position="191"/>
    </location>
</feature>